<gene>
    <name evidence="1" type="ORF">EV383_4491</name>
</gene>
<dbReference type="Proteomes" id="UP000291591">
    <property type="component" value="Unassembled WGS sequence"/>
</dbReference>
<proteinExistence type="predicted"/>
<sequence>MTATISRASDVPALALSWGLTEVGSFGNTVWMGDGVQLLVDSTVWGGVRLVVTALMAEWGDGRDEWTATFTSDVPVTTVADAVADARLGWVLGRTAGEADRGGRARRALRRWAAEGHAGAEAAAVVLEEVAELETRLARVESGRAVA</sequence>
<dbReference type="EMBL" id="SHKL01000001">
    <property type="protein sequence ID" value="RZT87566.1"/>
    <property type="molecule type" value="Genomic_DNA"/>
</dbReference>
<reference evidence="1 2" key="1">
    <citation type="submission" date="2019-02" db="EMBL/GenBank/DDBJ databases">
        <title>Sequencing the genomes of 1000 actinobacteria strains.</title>
        <authorList>
            <person name="Klenk H.-P."/>
        </authorList>
    </citation>
    <scope>NUCLEOTIDE SEQUENCE [LARGE SCALE GENOMIC DNA]</scope>
    <source>
        <strain evidence="1 2">DSM 45779</strain>
    </source>
</reference>
<name>A0A4Q7UZX9_PSEST</name>
<accession>A0A4Q7UZX9</accession>
<dbReference type="RefSeq" id="WP_130291696.1">
    <property type="nucleotide sequence ID" value="NZ_SHKL01000001.1"/>
</dbReference>
<evidence type="ECO:0000313" key="2">
    <source>
        <dbReference type="Proteomes" id="UP000291591"/>
    </source>
</evidence>
<keyword evidence="2" id="KW-1185">Reference proteome</keyword>
<dbReference type="AlphaFoldDB" id="A0A4Q7UZX9"/>
<evidence type="ECO:0000313" key="1">
    <source>
        <dbReference type="EMBL" id="RZT87566.1"/>
    </source>
</evidence>
<protein>
    <submittedName>
        <fullName evidence="1">Uncharacterized protein</fullName>
    </submittedName>
</protein>
<organism evidence="1 2">
    <name type="scientific">Pseudonocardia sediminis</name>
    <dbReference type="NCBI Taxonomy" id="1397368"/>
    <lineage>
        <taxon>Bacteria</taxon>
        <taxon>Bacillati</taxon>
        <taxon>Actinomycetota</taxon>
        <taxon>Actinomycetes</taxon>
        <taxon>Pseudonocardiales</taxon>
        <taxon>Pseudonocardiaceae</taxon>
        <taxon>Pseudonocardia</taxon>
    </lineage>
</organism>
<comment type="caution">
    <text evidence="1">The sequence shown here is derived from an EMBL/GenBank/DDBJ whole genome shotgun (WGS) entry which is preliminary data.</text>
</comment>